<dbReference type="Proteomes" id="UP000641206">
    <property type="component" value="Unassembled WGS sequence"/>
</dbReference>
<comment type="caution">
    <text evidence="2">The sequence shown here is derived from an EMBL/GenBank/DDBJ whole genome shotgun (WGS) entry which is preliminary data.</text>
</comment>
<evidence type="ECO:0000313" key="3">
    <source>
        <dbReference type="Proteomes" id="UP000641206"/>
    </source>
</evidence>
<organism evidence="2 3">
    <name type="scientific">Oceanobacillus neutriphilus</name>
    <dbReference type="NCBI Taxonomy" id="531815"/>
    <lineage>
        <taxon>Bacteria</taxon>
        <taxon>Bacillati</taxon>
        <taxon>Bacillota</taxon>
        <taxon>Bacilli</taxon>
        <taxon>Bacillales</taxon>
        <taxon>Bacillaceae</taxon>
        <taxon>Oceanobacillus</taxon>
    </lineage>
</organism>
<dbReference type="EMBL" id="BMLW01000018">
    <property type="protein sequence ID" value="GGP16063.1"/>
    <property type="molecule type" value="Genomic_DNA"/>
</dbReference>
<dbReference type="InterPro" id="IPR025912">
    <property type="entry name" value="YrvL"/>
</dbReference>
<gene>
    <name evidence="2" type="ORF">GCM10011346_46540</name>
</gene>
<protein>
    <recommendedName>
        <fullName evidence="4">Regulatory protein YrvL</fullName>
    </recommendedName>
</protein>
<keyword evidence="1" id="KW-1133">Transmembrane helix</keyword>
<reference evidence="3" key="1">
    <citation type="journal article" date="2019" name="Int. J. Syst. Evol. Microbiol.">
        <title>The Global Catalogue of Microorganisms (GCM) 10K type strain sequencing project: providing services to taxonomists for standard genome sequencing and annotation.</title>
        <authorList>
            <consortium name="The Broad Institute Genomics Platform"/>
            <consortium name="The Broad Institute Genome Sequencing Center for Infectious Disease"/>
            <person name="Wu L."/>
            <person name="Ma J."/>
        </authorList>
    </citation>
    <scope>NUCLEOTIDE SEQUENCE [LARGE SCALE GENOMIC DNA]</scope>
    <source>
        <strain evidence="3">CGMCC 1.7693</strain>
    </source>
</reference>
<evidence type="ECO:0000313" key="2">
    <source>
        <dbReference type="EMBL" id="GGP16063.1"/>
    </source>
</evidence>
<feature type="transmembrane region" description="Helical" evidence="1">
    <location>
        <begin position="94"/>
        <end position="114"/>
    </location>
</feature>
<feature type="transmembrane region" description="Helical" evidence="1">
    <location>
        <begin position="18"/>
        <end position="40"/>
    </location>
</feature>
<name>A0ABQ2P1U2_9BACI</name>
<evidence type="ECO:0008006" key="4">
    <source>
        <dbReference type="Google" id="ProtNLM"/>
    </source>
</evidence>
<accession>A0ABQ2P1U2</accession>
<keyword evidence="3" id="KW-1185">Reference proteome</keyword>
<dbReference type="Pfam" id="PF14184">
    <property type="entry name" value="YrvL"/>
    <property type="match status" value="1"/>
</dbReference>
<feature type="transmembrane region" description="Helical" evidence="1">
    <location>
        <begin position="60"/>
        <end position="82"/>
    </location>
</feature>
<evidence type="ECO:0000256" key="1">
    <source>
        <dbReference type="SAM" id="Phobius"/>
    </source>
</evidence>
<dbReference type="RefSeq" id="WP_188737661.1">
    <property type="nucleotide sequence ID" value="NZ_BMLW01000018.1"/>
</dbReference>
<keyword evidence="1" id="KW-0472">Membrane</keyword>
<proteinExistence type="predicted"/>
<keyword evidence="1" id="KW-0812">Transmembrane</keyword>
<sequence>MSENENDSFRDKNVKEKIAIIIGITLLIIFAMGFVFGLYFFGLAGIFKLLGVQYDSIWSLLLFVIIMFIVSGIFEIFAKLIFMLSVRNITEKTTVLIVRIMIEFTLNWLVLFTVDEFMSSITLSAKTEIIIALLITVIEIVFDDDKDEDDDEKDEDEKNDEDE</sequence>